<feature type="domain" description="Helix-hairpin-helix DNA-binding motif class 1" evidence="2">
    <location>
        <begin position="179"/>
        <end position="198"/>
    </location>
</feature>
<evidence type="ECO:0000313" key="4">
    <source>
        <dbReference type="Proteomes" id="UP000095621"/>
    </source>
</evidence>
<dbReference type="EMBL" id="CZBU01000002">
    <property type="protein sequence ID" value="CUQ76601.1"/>
    <property type="molecule type" value="Genomic_DNA"/>
</dbReference>
<dbReference type="Proteomes" id="UP000095621">
    <property type="component" value="Unassembled WGS sequence"/>
</dbReference>
<feature type="transmembrane region" description="Helical" evidence="1">
    <location>
        <begin position="12"/>
        <end position="33"/>
    </location>
</feature>
<dbReference type="GO" id="GO:0006281">
    <property type="term" value="P:DNA repair"/>
    <property type="evidence" value="ECO:0007669"/>
    <property type="project" value="InterPro"/>
</dbReference>
<dbReference type="SMART" id="SM00278">
    <property type="entry name" value="HhH1"/>
    <property type="match status" value="2"/>
</dbReference>
<feature type="domain" description="Helix-hairpin-helix DNA-binding motif class 1" evidence="2">
    <location>
        <begin position="149"/>
        <end position="168"/>
    </location>
</feature>
<dbReference type="GO" id="GO:0015628">
    <property type="term" value="P:protein secretion by the type II secretion system"/>
    <property type="evidence" value="ECO:0007669"/>
    <property type="project" value="TreeGrafter"/>
</dbReference>
<keyword evidence="1" id="KW-1133">Transmembrane helix</keyword>
<reference evidence="3 4" key="1">
    <citation type="submission" date="2015-09" db="EMBL/GenBank/DDBJ databases">
        <authorList>
            <consortium name="Pathogen Informatics"/>
        </authorList>
    </citation>
    <scope>NUCLEOTIDE SEQUENCE [LARGE SCALE GENOMIC DNA]</scope>
    <source>
        <strain evidence="3 4">2789STDY5834875</strain>
    </source>
</reference>
<dbReference type="OrthoDB" id="9790239at2"/>
<dbReference type="InterPro" id="IPR051675">
    <property type="entry name" value="Endo/Exo/Phosphatase_dom_1"/>
</dbReference>
<dbReference type="SUPFAM" id="SSF47781">
    <property type="entry name" value="RuvA domain 2-like"/>
    <property type="match status" value="1"/>
</dbReference>
<evidence type="ECO:0000256" key="1">
    <source>
        <dbReference type="SAM" id="Phobius"/>
    </source>
</evidence>
<sequence>MEYRQLYKKHKRAVQYGICAVFLIITGLIYLAGRKNASVSENTFADNVVSSSIEDSWHMESESSFEDIYVYICGHVNCPGVVKCLKGTRLYEAVAMAGGADDSADMSAVNLAALVADGERIYIPAYGEDISVIEEQTEGIVNINKATESELMTLPGIGSSRAADIVRYRTDNGRFQTIEDIMKVSGIKEAAFNKIKNYICV</sequence>
<dbReference type="InterPro" id="IPR010994">
    <property type="entry name" value="RuvA_2-like"/>
</dbReference>
<evidence type="ECO:0000259" key="2">
    <source>
        <dbReference type="SMART" id="SM00278"/>
    </source>
</evidence>
<dbReference type="Pfam" id="PF12836">
    <property type="entry name" value="HHH_3"/>
    <property type="match status" value="1"/>
</dbReference>
<evidence type="ECO:0000313" key="3">
    <source>
        <dbReference type="EMBL" id="CUQ76601.1"/>
    </source>
</evidence>
<protein>
    <submittedName>
        <fullName evidence="3">ComE operon protein 1</fullName>
    </submittedName>
</protein>
<name>A0A174YXX3_9FIRM</name>
<dbReference type="PANTHER" id="PTHR21180:SF32">
    <property type="entry name" value="ENDONUCLEASE_EXONUCLEASE_PHOSPHATASE FAMILY DOMAIN-CONTAINING PROTEIN 1"/>
    <property type="match status" value="1"/>
</dbReference>
<dbReference type="NCBIfam" id="TIGR00426">
    <property type="entry name" value="competence protein ComEA helix-hairpin-helix repeat region"/>
    <property type="match status" value="1"/>
</dbReference>
<dbReference type="Gene3D" id="3.10.560.10">
    <property type="entry name" value="Outer membrane lipoprotein wza domain like"/>
    <property type="match status" value="1"/>
</dbReference>
<dbReference type="GO" id="GO:0003677">
    <property type="term" value="F:DNA binding"/>
    <property type="evidence" value="ECO:0007669"/>
    <property type="project" value="InterPro"/>
</dbReference>
<dbReference type="GO" id="GO:0015627">
    <property type="term" value="C:type II protein secretion system complex"/>
    <property type="evidence" value="ECO:0007669"/>
    <property type="project" value="TreeGrafter"/>
</dbReference>
<accession>A0A174YXX3</accession>
<gene>
    <name evidence="3" type="primary">comEA</name>
    <name evidence="3" type="ORF">ERS852490_01150</name>
</gene>
<dbReference type="InterPro" id="IPR019554">
    <property type="entry name" value="Soluble_ligand-bd"/>
</dbReference>
<dbReference type="PANTHER" id="PTHR21180">
    <property type="entry name" value="ENDONUCLEASE/EXONUCLEASE/PHOSPHATASE FAMILY DOMAIN-CONTAINING PROTEIN 1"/>
    <property type="match status" value="1"/>
</dbReference>
<dbReference type="InterPro" id="IPR003583">
    <property type="entry name" value="Hlx-hairpin-Hlx_DNA-bd_motif"/>
</dbReference>
<keyword evidence="1" id="KW-0472">Membrane</keyword>
<keyword evidence="1" id="KW-0812">Transmembrane</keyword>
<organism evidence="3 4">
    <name type="scientific">Lachnospira eligens</name>
    <dbReference type="NCBI Taxonomy" id="39485"/>
    <lineage>
        <taxon>Bacteria</taxon>
        <taxon>Bacillati</taxon>
        <taxon>Bacillota</taxon>
        <taxon>Clostridia</taxon>
        <taxon>Lachnospirales</taxon>
        <taxon>Lachnospiraceae</taxon>
        <taxon>Lachnospira</taxon>
    </lineage>
</organism>
<dbReference type="Pfam" id="PF10531">
    <property type="entry name" value="SLBB"/>
    <property type="match status" value="1"/>
</dbReference>
<proteinExistence type="predicted"/>
<dbReference type="Gene3D" id="1.10.150.310">
    <property type="entry name" value="Tex RuvX-like domain-like"/>
    <property type="match status" value="1"/>
</dbReference>
<dbReference type="AlphaFoldDB" id="A0A174YXX3"/>
<dbReference type="InterPro" id="IPR004509">
    <property type="entry name" value="Competence_ComEA_HhH"/>
</dbReference>
<dbReference type="RefSeq" id="WP_055215257.1">
    <property type="nucleotide sequence ID" value="NZ_CZBU01000002.1"/>
</dbReference>